<dbReference type="Pfam" id="PF05076">
    <property type="entry name" value="SUFU"/>
    <property type="match status" value="1"/>
</dbReference>
<organism evidence="3 4">
    <name type="scientific">Candidatus Anaerotruncus excrementipullorum</name>
    <dbReference type="NCBI Taxonomy" id="2838465"/>
    <lineage>
        <taxon>Bacteria</taxon>
        <taxon>Bacillati</taxon>
        <taxon>Bacillota</taxon>
        <taxon>Clostridia</taxon>
        <taxon>Eubacteriales</taxon>
        <taxon>Oscillospiraceae</taxon>
        <taxon>Anaerotruncus</taxon>
    </lineage>
</organism>
<proteinExistence type="predicted"/>
<gene>
    <name evidence="3" type="ORF">H9736_06335</name>
</gene>
<accession>A0A9D1WRM3</accession>
<evidence type="ECO:0000313" key="3">
    <source>
        <dbReference type="EMBL" id="HIX65853.1"/>
    </source>
</evidence>
<evidence type="ECO:0000259" key="2">
    <source>
        <dbReference type="Pfam" id="PF25191"/>
    </source>
</evidence>
<dbReference type="InterPro" id="IPR037181">
    <property type="entry name" value="SUFU_N"/>
</dbReference>
<feature type="domain" description="DUF7832" evidence="2">
    <location>
        <begin position="1025"/>
        <end position="1147"/>
    </location>
</feature>
<dbReference type="InterPro" id="IPR019734">
    <property type="entry name" value="TPR_rpt"/>
</dbReference>
<dbReference type="Gene3D" id="1.25.40.10">
    <property type="entry name" value="Tetratricopeptide repeat domain"/>
    <property type="match status" value="2"/>
</dbReference>
<evidence type="ECO:0000313" key="4">
    <source>
        <dbReference type="Proteomes" id="UP000886800"/>
    </source>
</evidence>
<dbReference type="InterPro" id="IPR011990">
    <property type="entry name" value="TPR-like_helical_dom_sf"/>
</dbReference>
<dbReference type="SMART" id="SM00028">
    <property type="entry name" value="TPR"/>
    <property type="match status" value="3"/>
</dbReference>
<name>A0A9D1WRM3_9FIRM</name>
<sequence>LARAYNNLAAPGDDALFQKAIALLEPHADYFQGDHCWNFRMAYAYYYLDQEGPALHYFEQALKARPGDQDTQELIDDCRNRLALPRFEKPFRQRVQEAWAAFAQIEGELRAIMDADETRQRGEEIIAKCQGALQPALSNAAFEVGFNGEKYELILSPDHMRSNLFPLVYFRDQAPKPVLKHWNIWVGRQPSPAGFALHAGEDEVQPEEVQVWAEQEEDGRLSLAVYCEKLLPLQREDMDRAWWLLSMLTSQVLGEVNFIAHVGAFDLLAAPKKGPAALPAVSLAELPQTLQELGLPFYRDGADYLEHSYLAYELEPNKDPDADWRMDVFTGSTRLPALINDYMSAESGTMDGYHRDGIAAGFFAYPLQGFTGEDRAKKLLDFRDALQAAVTEKAGEEAVIFLGGATGLYNGYLDFIAWDLLPVLQAARSFFEENGLPWAQFHAFRRNVGGVDLVEGEEEDPPVDPQTGSLLSQEDIDAMEAMTDDTSGYYYKMFAYLMEFIEKGVREGRFTHRQARRDLQIALWYAYACENVNEYEYYYRAAQWMPASEQNAAGCGTWYYRYAVALIYCGRLEEAKEAIERGVQEEPGYPWGWLQAGKLRAHFGDRAGALEAVKQGLRLVPGDYEFLTLRKEIQAGATLEQMEYHWINPDADRQLQSGLAEDADAKQRVISCITTDGEGLARFTALFQPDPAEYTKDAPYCSFPYAVQGQQMELVFQMNQAGLSKLRYDWLKTQKERLDSGRWLSIPLPPGKAGTLETVLFGLDYRVCLHYRAGEQEYQLWLGEDGEPDPATLIALSQGEPVLPQETYSGEEMQALEDHIASYFGPTDNVFHELVSPDIHVDIFRIDPTPDRDYYTLVTMGMGAHRMAVPEELAEDHLERAELAIALPPDWKLDEESMQDERWYWPIRLLKVLARLPIANDTWLGWGHTMEKQSPFAEDTQLCGAILVAPQQVEEGGECCTLPGGDLVNFYQVIPLYQDEMAFKQAHSAEELLDRMEEISFVVDPHRPDALEGDVDRESDGGWVLDNAQWHLESIREKHLPLEELAAYNHMAIYLRWCLEENLMSLEFLERCWGTVEECKADPASTDLRPFIRDELGGQLFSALLDEEGEAFARQYYNPARLDEEAPSYLGDIDRCALDYFGSSRYHAAEFQDEAYLFVPFDERYYQAMAQVLRSRWDRWQERQAEQPPKP</sequence>
<protein>
    <submittedName>
        <fullName evidence="3">Suppressor of fused domain protein</fullName>
    </submittedName>
</protein>
<dbReference type="Proteomes" id="UP000886800">
    <property type="component" value="Unassembled WGS sequence"/>
</dbReference>
<reference evidence="3" key="2">
    <citation type="submission" date="2021-04" db="EMBL/GenBank/DDBJ databases">
        <authorList>
            <person name="Gilroy R."/>
        </authorList>
    </citation>
    <scope>NUCLEOTIDE SEQUENCE</scope>
    <source>
        <strain evidence="3">CHK188-5543</strain>
    </source>
</reference>
<dbReference type="Pfam" id="PF25191">
    <property type="entry name" value="DUF7832"/>
    <property type="match status" value="1"/>
</dbReference>
<dbReference type="SUPFAM" id="SSF48452">
    <property type="entry name" value="TPR-like"/>
    <property type="match status" value="2"/>
</dbReference>
<feature type="domain" description="Suppressor of fused-like" evidence="1">
    <location>
        <begin position="839"/>
        <end position="1008"/>
    </location>
</feature>
<dbReference type="AlphaFoldDB" id="A0A9D1WRM3"/>
<dbReference type="EMBL" id="DXES01000137">
    <property type="protein sequence ID" value="HIX65853.1"/>
    <property type="molecule type" value="Genomic_DNA"/>
</dbReference>
<evidence type="ECO:0000259" key="1">
    <source>
        <dbReference type="Pfam" id="PF05076"/>
    </source>
</evidence>
<dbReference type="InterPro" id="IPR057154">
    <property type="entry name" value="DUF7832"/>
</dbReference>
<comment type="caution">
    <text evidence="3">The sequence shown here is derived from an EMBL/GenBank/DDBJ whole genome shotgun (WGS) entry which is preliminary data.</text>
</comment>
<dbReference type="InterPro" id="IPR020941">
    <property type="entry name" value="SUFU-like_domain"/>
</dbReference>
<dbReference type="SUPFAM" id="SSF103359">
    <property type="entry name" value="Suppressor of Fused, N-terminal domain"/>
    <property type="match status" value="1"/>
</dbReference>
<reference evidence="3" key="1">
    <citation type="journal article" date="2021" name="PeerJ">
        <title>Extensive microbial diversity within the chicken gut microbiome revealed by metagenomics and culture.</title>
        <authorList>
            <person name="Gilroy R."/>
            <person name="Ravi A."/>
            <person name="Getino M."/>
            <person name="Pursley I."/>
            <person name="Horton D.L."/>
            <person name="Alikhan N.F."/>
            <person name="Baker D."/>
            <person name="Gharbi K."/>
            <person name="Hall N."/>
            <person name="Watson M."/>
            <person name="Adriaenssens E.M."/>
            <person name="Foster-Nyarko E."/>
            <person name="Jarju S."/>
            <person name="Secka A."/>
            <person name="Antonio M."/>
            <person name="Oren A."/>
            <person name="Chaudhuri R.R."/>
            <person name="La Ragione R."/>
            <person name="Hildebrand F."/>
            <person name="Pallen M.J."/>
        </authorList>
    </citation>
    <scope>NUCLEOTIDE SEQUENCE</scope>
    <source>
        <strain evidence="3">CHK188-5543</strain>
    </source>
</reference>
<feature type="non-terminal residue" evidence="3">
    <location>
        <position position="1"/>
    </location>
</feature>